<keyword evidence="10" id="KW-0812">Transmembrane</keyword>
<dbReference type="PRINTS" id="PR00385">
    <property type="entry name" value="P450"/>
</dbReference>
<proteinExistence type="inferred from homology"/>
<dbReference type="Proteomes" id="UP001239445">
    <property type="component" value="Unassembled WGS sequence"/>
</dbReference>
<dbReference type="PRINTS" id="PR00463">
    <property type="entry name" value="EP450I"/>
</dbReference>
<reference evidence="11" key="1">
    <citation type="submission" date="2023-06" db="EMBL/GenBank/DDBJ databases">
        <title>Genome-scale phylogeny and comparative genomics of the fungal order Sordariales.</title>
        <authorList>
            <consortium name="Lawrence Berkeley National Laboratory"/>
            <person name="Hensen N."/>
            <person name="Bonometti L."/>
            <person name="Westerberg I."/>
            <person name="Brannstrom I.O."/>
            <person name="Guillou S."/>
            <person name="Cros-Aarteil S."/>
            <person name="Calhoun S."/>
            <person name="Haridas S."/>
            <person name="Kuo A."/>
            <person name="Mondo S."/>
            <person name="Pangilinan J."/>
            <person name="Riley R."/>
            <person name="Labutti K."/>
            <person name="Andreopoulos B."/>
            <person name="Lipzen A."/>
            <person name="Chen C."/>
            <person name="Yanf M."/>
            <person name="Daum C."/>
            <person name="Ng V."/>
            <person name="Clum A."/>
            <person name="Steindorff A."/>
            <person name="Ohm R."/>
            <person name="Martin F."/>
            <person name="Silar P."/>
            <person name="Natvig D."/>
            <person name="Lalanne C."/>
            <person name="Gautier V."/>
            <person name="Ament-Velasquez S.L."/>
            <person name="Kruys A."/>
            <person name="Hutchinson M.I."/>
            <person name="Powell A.J."/>
            <person name="Barry K."/>
            <person name="Miller A.N."/>
            <person name="Grigoriev I.V."/>
            <person name="Debuchy R."/>
            <person name="Gladieux P."/>
            <person name="Thoren M.H."/>
            <person name="Johannesson H."/>
        </authorList>
    </citation>
    <scope>NUCLEOTIDE SEQUENCE</scope>
    <source>
        <strain evidence="11">PSN4</strain>
    </source>
</reference>
<dbReference type="Gene3D" id="1.10.630.10">
    <property type="entry name" value="Cytochrome P450"/>
    <property type="match status" value="1"/>
</dbReference>
<gene>
    <name evidence="11" type="ORF">QBC47DRAFT_434661</name>
</gene>
<dbReference type="InterPro" id="IPR001128">
    <property type="entry name" value="Cyt_P450"/>
</dbReference>
<dbReference type="AlphaFoldDB" id="A0AAJ0B662"/>
<keyword evidence="5 9" id="KW-0560">Oxidoreductase</keyword>
<protein>
    <submittedName>
        <fullName evidence="11">Cytochrome P450</fullName>
    </submittedName>
</protein>
<dbReference type="SUPFAM" id="SSF48264">
    <property type="entry name" value="Cytochrome P450"/>
    <property type="match status" value="1"/>
</dbReference>
<comment type="similarity">
    <text evidence="2 9">Belongs to the cytochrome P450 family.</text>
</comment>
<dbReference type="InterPro" id="IPR050121">
    <property type="entry name" value="Cytochrome_P450_monoxygenase"/>
</dbReference>
<keyword evidence="3 8" id="KW-0349">Heme</keyword>
<feature type="transmembrane region" description="Helical" evidence="10">
    <location>
        <begin position="205"/>
        <end position="224"/>
    </location>
</feature>
<evidence type="ECO:0000256" key="8">
    <source>
        <dbReference type="PIRSR" id="PIRSR602401-1"/>
    </source>
</evidence>
<feature type="transmembrane region" description="Helical" evidence="10">
    <location>
        <begin position="15"/>
        <end position="39"/>
    </location>
</feature>
<keyword evidence="6 8" id="KW-0408">Iron</keyword>
<accession>A0AAJ0B662</accession>
<dbReference type="EMBL" id="MU839842">
    <property type="protein sequence ID" value="KAK1751504.1"/>
    <property type="molecule type" value="Genomic_DNA"/>
</dbReference>
<evidence type="ECO:0000313" key="11">
    <source>
        <dbReference type="EMBL" id="KAK1751504.1"/>
    </source>
</evidence>
<keyword evidence="7 9" id="KW-0503">Monooxygenase</keyword>
<keyword evidence="10" id="KW-0472">Membrane</keyword>
<dbReference type="PROSITE" id="PS00086">
    <property type="entry name" value="CYTOCHROME_P450"/>
    <property type="match status" value="1"/>
</dbReference>
<keyword evidence="10" id="KW-1133">Transmembrane helix</keyword>
<evidence type="ECO:0000256" key="9">
    <source>
        <dbReference type="RuleBase" id="RU000461"/>
    </source>
</evidence>
<organism evidence="11 12">
    <name type="scientific">Echria macrotheca</name>
    <dbReference type="NCBI Taxonomy" id="438768"/>
    <lineage>
        <taxon>Eukaryota</taxon>
        <taxon>Fungi</taxon>
        <taxon>Dikarya</taxon>
        <taxon>Ascomycota</taxon>
        <taxon>Pezizomycotina</taxon>
        <taxon>Sordariomycetes</taxon>
        <taxon>Sordariomycetidae</taxon>
        <taxon>Sordariales</taxon>
        <taxon>Schizotheciaceae</taxon>
        <taxon>Echria</taxon>
    </lineage>
</organism>
<feature type="binding site" description="axial binding residue" evidence="8">
    <location>
        <position position="482"/>
    </location>
    <ligand>
        <name>heme</name>
        <dbReference type="ChEBI" id="CHEBI:30413"/>
    </ligand>
    <ligandPart>
        <name>Fe</name>
        <dbReference type="ChEBI" id="CHEBI:18248"/>
    </ligandPart>
</feature>
<evidence type="ECO:0000256" key="4">
    <source>
        <dbReference type="ARBA" id="ARBA00022723"/>
    </source>
</evidence>
<dbReference type="Pfam" id="PF00067">
    <property type="entry name" value="p450"/>
    <property type="match status" value="1"/>
</dbReference>
<evidence type="ECO:0000256" key="10">
    <source>
        <dbReference type="SAM" id="Phobius"/>
    </source>
</evidence>
<comment type="caution">
    <text evidence="11">The sequence shown here is derived from an EMBL/GenBank/DDBJ whole genome shotgun (WGS) entry which is preliminary data.</text>
</comment>
<dbReference type="GO" id="GO:0005506">
    <property type="term" value="F:iron ion binding"/>
    <property type="evidence" value="ECO:0007669"/>
    <property type="project" value="InterPro"/>
</dbReference>
<comment type="cofactor">
    <cofactor evidence="1 8">
        <name>heme</name>
        <dbReference type="ChEBI" id="CHEBI:30413"/>
    </cofactor>
</comment>
<name>A0AAJ0B662_9PEZI</name>
<dbReference type="GO" id="GO:0016705">
    <property type="term" value="F:oxidoreductase activity, acting on paired donors, with incorporation or reduction of molecular oxygen"/>
    <property type="evidence" value="ECO:0007669"/>
    <property type="project" value="InterPro"/>
</dbReference>
<dbReference type="GO" id="GO:0020037">
    <property type="term" value="F:heme binding"/>
    <property type="evidence" value="ECO:0007669"/>
    <property type="project" value="InterPro"/>
</dbReference>
<evidence type="ECO:0000256" key="1">
    <source>
        <dbReference type="ARBA" id="ARBA00001971"/>
    </source>
</evidence>
<evidence type="ECO:0000256" key="7">
    <source>
        <dbReference type="ARBA" id="ARBA00023033"/>
    </source>
</evidence>
<dbReference type="InterPro" id="IPR036396">
    <property type="entry name" value="Cyt_P450_sf"/>
</dbReference>
<evidence type="ECO:0000256" key="3">
    <source>
        <dbReference type="ARBA" id="ARBA00022617"/>
    </source>
</evidence>
<sequence>MSSITISTTWGYPDLLYLAAACVGLLLLSLIILTAYNIFLHPLSAYPGPIHYRASNIPWLIQEWRGNTVHKWADLHDRYGEVVRIAPNQLSYISVGAWRDIYGARGTAESSSSTVPTQMLKEELEFPGDDFEFFAPAKPMISCDPHSHARHRRAVAPAFSERALRSFEPTIVRFTDDMLDRLEEKQRSLQEETEQPGAAINLMDWFHFVMFDITSALVFGRPFGNLKQGRYHPWVGRIFPGMKLIAWSLVIAAIPGLGRILASLLPRKIVDEARRHMQSIVDMTDARCHAQETNPPPHADFMSYILPNMAASQKGKDTSLSAEELYLNAQLLCIAGSETTASLLAGAVHFLSRPENQHHKKRLVAELHTQFASEGDITPTSLGQRAPFLAAVLNECLRLYPPGAINMPRTVPRGGATIDGRYVPAGSVVGIAQFAAYRSSRHWVDPLTFAPERWLPADPASNRYAADRREVFKPFSYGPRNCVGQSLAIAECRLIVAKLFRRFDVQVLPGQEGWIRQKTFLSWEKPPLMVHIQTERTHHT</sequence>
<evidence type="ECO:0000256" key="2">
    <source>
        <dbReference type="ARBA" id="ARBA00010617"/>
    </source>
</evidence>
<keyword evidence="4 8" id="KW-0479">Metal-binding</keyword>
<feature type="transmembrane region" description="Helical" evidence="10">
    <location>
        <begin position="244"/>
        <end position="265"/>
    </location>
</feature>
<dbReference type="GO" id="GO:0004497">
    <property type="term" value="F:monooxygenase activity"/>
    <property type="evidence" value="ECO:0007669"/>
    <property type="project" value="UniProtKB-KW"/>
</dbReference>
<dbReference type="PANTHER" id="PTHR24305">
    <property type="entry name" value="CYTOCHROME P450"/>
    <property type="match status" value="1"/>
</dbReference>
<dbReference type="CDD" id="cd11058">
    <property type="entry name" value="CYP60B-like"/>
    <property type="match status" value="1"/>
</dbReference>
<dbReference type="InterPro" id="IPR002401">
    <property type="entry name" value="Cyt_P450_E_grp-I"/>
</dbReference>
<evidence type="ECO:0000313" key="12">
    <source>
        <dbReference type="Proteomes" id="UP001239445"/>
    </source>
</evidence>
<dbReference type="InterPro" id="IPR017972">
    <property type="entry name" value="Cyt_P450_CS"/>
</dbReference>
<evidence type="ECO:0000256" key="6">
    <source>
        <dbReference type="ARBA" id="ARBA00023004"/>
    </source>
</evidence>
<evidence type="ECO:0000256" key="5">
    <source>
        <dbReference type="ARBA" id="ARBA00023002"/>
    </source>
</evidence>
<keyword evidence="12" id="KW-1185">Reference proteome</keyword>
<dbReference type="PANTHER" id="PTHR24305:SF29">
    <property type="entry name" value="BENZOATE-PARA-HYDROXYLASE"/>
    <property type="match status" value="1"/>
</dbReference>